<evidence type="ECO:0000313" key="2">
    <source>
        <dbReference type="Proteomes" id="UP000038009"/>
    </source>
</evidence>
<comment type="caution">
    <text evidence="1">The sequence shown here is derived from an EMBL/GenBank/DDBJ whole genome shotgun (WGS) entry which is preliminary data.</text>
</comment>
<dbReference type="EMBL" id="LJSK01000209">
    <property type="protein sequence ID" value="KPI85088.1"/>
    <property type="molecule type" value="Genomic_DNA"/>
</dbReference>
<name>A0A0N1I2X8_LEPSE</name>
<dbReference type="AlphaFoldDB" id="A0A0N1I2X8"/>
<proteinExistence type="predicted"/>
<dbReference type="OMA" id="TPALMWH"/>
<dbReference type="Proteomes" id="UP000038009">
    <property type="component" value="Unassembled WGS sequence"/>
</dbReference>
<dbReference type="OrthoDB" id="276720at2759"/>
<gene>
    <name evidence="1" type="ORF">ABL78_5854</name>
</gene>
<accession>A0A0N1I2X8</accession>
<sequence>MSAIGTAFPLLTRCAVQNVTSGAAALTTCLCAVTQARLPELRSQLQSIIHEPFALTDGGLHCMLSVGPDLSVPLTIVGTCEARGDDDYTGDDNIVVHSAGLPGGFVVSRQELLRSRARIAPCRKGTSSFASAPQPSLASVSLMEAVNAHLTKEKTTACGVLDSFYSRARRRHFSVVGMAQLLQRGSRLHLGALQLDFPYQCGGAQATKRYLDITREVTDVFGAQMRHGAKVLSRYGIAVCVGVADSMGSAQSPAMMWHPSGAPAACLAPLLHGCALLPVGTVSLDYNGPVPGSPLTLQEDPRRYMKLTSQGCYDDSIWLTEGLFGVKPGSTWPPASEEEINRKDGSSLPSHEVVGVGYSEEAAEMELFIRDRLTGEVVAAADV</sequence>
<protein>
    <submittedName>
        <fullName evidence="1">Uncharacterized protein</fullName>
    </submittedName>
</protein>
<reference evidence="1 2" key="1">
    <citation type="journal article" date="2015" name="PLoS Pathog.">
        <title>Leptomonas seymouri: Adaptations to the Dixenous Life Cycle Analyzed by Genome Sequencing, Transcriptome Profiling and Co-infection with Leishmania donovani.</title>
        <authorList>
            <person name="Kraeva N."/>
            <person name="Butenko A."/>
            <person name="Hlavacova J."/>
            <person name="Kostygov A."/>
            <person name="Myskova J."/>
            <person name="Grybchuk D."/>
            <person name="Lestinova T."/>
            <person name="Votypka J."/>
            <person name="Volf P."/>
            <person name="Opperdoes F."/>
            <person name="Flegontov P."/>
            <person name="Lukes J."/>
            <person name="Yurchenko V."/>
        </authorList>
    </citation>
    <scope>NUCLEOTIDE SEQUENCE [LARGE SCALE GENOMIC DNA]</scope>
    <source>
        <strain evidence="1 2">ATCC 30220</strain>
    </source>
</reference>
<dbReference type="VEuPathDB" id="TriTrypDB:Lsey_0209_0120"/>
<keyword evidence="2" id="KW-1185">Reference proteome</keyword>
<organism evidence="1 2">
    <name type="scientific">Leptomonas seymouri</name>
    <dbReference type="NCBI Taxonomy" id="5684"/>
    <lineage>
        <taxon>Eukaryota</taxon>
        <taxon>Discoba</taxon>
        <taxon>Euglenozoa</taxon>
        <taxon>Kinetoplastea</taxon>
        <taxon>Metakinetoplastina</taxon>
        <taxon>Trypanosomatida</taxon>
        <taxon>Trypanosomatidae</taxon>
        <taxon>Leishmaniinae</taxon>
        <taxon>Leptomonas</taxon>
    </lineage>
</organism>
<evidence type="ECO:0000313" key="1">
    <source>
        <dbReference type="EMBL" id="KPI85088.1"/>
    </source>
</evidence>